<keyword evidence="3" id="KW-1185">Reference proteome</keyword>
<accession>A0A4U0QUY5</accession>
<reference evidence="2 3" key="1">
    <citation type="submission" date="2019-04" db="EMBL/GenBank/DDBJ databases">
        <authorList>
            <person name="Li J."/>
        </authorList>
    </citation>
    <scope>NUCLEOTIDE SEQUENCE [LARGE SCALE GENOMIC DNA]</scope>
    <source>
        <strain evidence="2 3">CCTCC AB2016182</strain>
    </source>
</reference>
<comment type="caution">
    <text evidence="2">The sequence shown here is derived from an EMBL/GenBank/DDBJ whole genome shotgun (WGS) entry which is preliminary data.</text>
</comment>
<evidence type="ECO:0000313" key="2">
    <source>
        <dbReference type="EMBL" id="TJZ85816.1"/>
    </source>
</evidence>
<evidence type="ECO:0000256" key="1">
    <source>
        <dbReference type="SAM" id="MobiDB-lite"/>
    </source>
</evidence>
<proteinExistence type="predicted"/>
<sequence>MDGYWRDDLSQAKRSAILADWCDELEDWPLNSIQAAFRKHRRDRPDKKPNPGHILQLLNKAWGEHNAPAVRAAMAATQEAPREPISAERASAILEELGFAVKRVEPTQDRATNAEVKRQVQELQATPEGEP</sequence>
<gene>
    <name evidence="2" type="ORF">FA740_05295</name>
</gene>
<evidence type="ECO:0000313" key="3">
    <source>
        <dbReference type="Proteomes" id="UP000306223"/>
    </source>
</evidence>
<feature type="region of interest" description="Disordered" evidence="1">
    <location>
        <begin position="105"/>
        <end position="131"/>
    </location>
</feature>
<name>A0A4U0QUY5_9RHOB</name>
<protein>
    <submittedName>
        <fullName evidence="2">Uncharacterized protein</fullName>
    </submittedName>
</protein>
<dbReference type="AlphaFoldDB" id="A0A4U0QUY5"/>
<dbReference type="RefSeq" id="WP_136855741.1">
    <property type="nucleotide sequence ID" value="NZ_SUNH01000007.1"/>
</dbReference>
<dbReference type="Proteomes" id="UP000306223">
    <property type="component" value="Unassembled WGS sequence"/>
</dbReference>
<organism evidence="2 3">
    <name type="scientific">Paracoccus hibiscisoli</name>
    <dbReference type="NCBI Taxonomy" id="2023261"/>
    <lineage>
        <taxon>Bacteria</taxon>
        <taxon>Pseudomonadati</taxon>
        <taxon>Pseudomonadota</taxon>
        <taxon>Alphaproteobacteria</taxon>
        <taxon>Rhodobacterales</taxon>
        <taxon>Paracoccaceae</taxon>
        <taxon>Paracoccus</taxon>
    </lineage>
</organism>
<dbReference type="OrthoDB" id="7776766at2"/>
<dbReference type="EMBL" id="SUNH01000007">
    <property type="protein sequence ID" value="TJZ85816.1"/>
    <property type="molecule type" value="Genomic_DNA"/>
</dbReference>